<dbReference type="AlphaFoldDB" id="A0A0G3BGM4"/>
<gene>
    <name evidence="1" type="ORF">AAW51_1903</name>
</gene>
<dbReference type="KEGG" id="pbh:AAW51_1903"/>
<name>A0A0G3BGM4_9BURK</name>
<organism evidence="1 2">
    <name type="scientific">Caldimonas brevitalea</name>
    <dbReference type="NCBI Taxonomy" id="413882"/>
    <lineage>
        <taxon>Bacteria</taxon>
        <taxon>Pseudomonadati</taxon>
        <taxon>Pseudomonadota</taxon>
        <taxon>Betaproteobacteria</taxon>
        <taxon>Burkholderiales</taxon>
        <taxon>Sphaerotilaceae</taxon>
        <taxon>Caldimonas</taxon>
    </lineage>
</organism>
<accession>A0A0G3BGM4</accession>
<dbReference type="Proteomes" id="UP000035352">
    <property type="component" value="Chromosome"/>
</dbReference>
<dbReference type="EMBL" id="CP011371">
    <property type="protein sequence ID" value="AKJ28594.1"/>
    <property type="molecule type" value="Genomic_DNA"/>
</dbReference>
<reference evidence="1 2" key="1">
    <citation type="submission" date="2015-05" db="EMBL/GenBank/DDBJ databases">
        <authorList>
            <person name="Tang B."/>
            <person name="Yu Y."/>
        </authorList>
    </citation>
    <scope>NUCLEOTIDE SEQUENCE [LARGE SCALE GENOMIC DNA]</scope>
    <source>
        <strain evidence="1 2">DSM 7029</strain>
    </source>
</reference>
<sequence length="277" mass="30616">MHSHALLDAALAWLNGEQRGQDAHACFATDFATHRLFVPGQQEDRQADGAAPLQLQFLQQDGCHPVLFAFVEAGAHLRSPHHAQCPVVECTGAVLLGLTQHLKFDLSLSDGRYVLSLPYESLNLLRSTVLLTSGATGSVTPASLQLPDIDAFCAEVLRYCATQPGIHRCWVCHVVASGQIRNVGLLLQADAPAEHHTHFARAAQQLLPPGTMLLNLDPPGFFEDHFGPRLREHPPLFLRERNEDWWSRLRRRWQRPVVPVIMIDVVGDSPCPPGPPD</sequence>
<protein>
    <submittedName>
        <fullName evidence="1">Uncharacterized protein</fullName>
    </submittedName>
</protein>
<dbReference type="RefSeq" id="WP_047194423.1">
    <property type="nucleotide sequence ID" value="NZ_CP011371.1"/>
</dbReference>
<keyword evidence="2" id="KW-1185">Reference proteome</keyword>
<proteinExistence type="predicted"/>
<evidence type="ECO:0000313" key="2">
    <source>
        <dbReference type="Proteomes" id="UP000035352"/>
    </source>
</evidence>
<evidence type="ECO:0000313" key="1">
    <source>
        <dbReference type="EMBL" id="AKJ28594.1"/>
    </source>
</evidence>